<organism evidence="2 3">
    <name type="scientific">Paenibacillus alvei</name>
    <name type="common">Bacillus alvei</name>
    <dbReference type="NCBI Taxonomy" id="44250"/>
    <lineage>
        <taxon>Bacteria</taxon>
        <taxon>Bacillati</taxon>
        <taxon>Bacillota</taxon>
        <taxon>Bacilli</taxon>
        <taxon>Bacillales</taxon>
        <taxon>Paenibacillaceae</taxon>
        <taxon>Paenibacillus</taxon>
    </lineage>
</organism>
<reference evidence="3" key="1">
    <citation type="submission" date="2018-08" db="EMBL/GenBank/DDBJ databases">
        <authorList>
            <person name="Chevrot R."/>
        </authorList>
    </citation>
    <scope>NUCLEOTIDE SEQUENCE [LARGE SCALE GENOMIC DNA]</scope>
</reference>
<proteinExistence type="predicted"/>
<keyword evidence="1" id="KW-0732">Signal</keyword>
<feature type="signal peptide" evidence="1">
    <location>
        <begin position="1"/>
        <end position="26"/>
    </location>
</feature>
<evidence type="ECO:0000256" key="1">
    <source>
        <dbReference type="SAM" id="SignalP"/>
    </source>
</evidence>
<evidence type="ECO:0000313" key="2">
    <source>
        <dbReference type="EMBL" id="SYX85045.1"/>
    </source>
</evidence>
<evidence type="ECO:0000313" key="3">
    <source>
        <dbReference type="Proteomes" id="UP000304148"/>
    </source>
</evidence>
<dbReference type="RefSeq" id="WP_138186794.1">
    <property type="nucleotide sequence ID" value="NZ_LS992241.1"/>
</dbReference>
<protein>
    <submittedName>
        <fullName evidence="2">Uncharacterized protein</fullName>
    </submittedName>
</protein>
<dbReference type="Proteomes" id="UP000304148">
    <property type="component" value="Chromosome"/>
</dbReference>
<dbReference type="AlphaFoldDB" id="A0A383RD62"/>
<accession>A0A383RD62</accession>
<sequence>MKKVSIASLALLLVCCLFMSVVSASASPKVQQVVLQAQGNTTTDLDEVANYFGFSEQEKQDFVKLINEKESPEYEVKGKLSWAVKALKAAWDLIPDSVKVALGGTAGFATLLSVIDNFTGAVEDAVYAGALAVTGNETVAWWITKALMLLL</sequence>
<dbReference type="EMBL" id="LS992241">
    <property type="protein sequence ID" value="SYX85045.1"/>
    <property type="molecule type" value="Genomic_DNA"/>
</dbReference>
<feature type="chain" id="PRO_5017012852" evidence="1">
    <location>
        <begin position="27"/>
        <end position="151"/>
    </location>
</feature>
<name>A0A383RD62_PAEAL</name>
<gene>
    <name evidence="2" type="ORF">PBLR_13467</name>
</gene>